<dbReference type="SMART" id="SM00356">
    <property type="entry name" value="ZnF_C3H1"/>
    <property type="match status" value="1"/>
</dbReference>
<evidence type="ECO:0000256" key="1">
    <source>
        <dbReference type="ARBA" id="ARBA00022723"/>
    </source>
</evidence>
<feature type="domain" description="C3H1-type" evidence="6">
    <location>
        <begin position="53"/>
        <end position="81"/>
    </location>
</feature>
<dbReference type="GO" id="GO:0008270">
    <property type="term" value="F:zinc ion binding"/>
    <property type="evidence" value="ECO:0007669"/>
    <property type="project" value="UniProtKB-KW"/>
</dbReference>
<dbReference type="VEuPathDB" id="TriTrypDB:TM35_000421020"/>
<protein>
    <submittedName>
        <fullName evidence="7">Zinc finger protein CTH1</fullName>
    </submittedName>
</protein>
<keyword evidence="2" id="KW-0677">Repeat</keyword>
<dbReference type="InterPro" id="IPR045877">
    <property type="entry name" value="ZFP36-like"/>
</dbReference>
<dbReference type="Gene3D" id="4.10.1000.10">
    <property type="entry name" value="Zinc finger, CCCH-type"/>
    <property type="match status" value="1"/>
</dbReference>
<dbReference type="Proteomes" id="UP000192257">
    <property type="component" value="Unassembled WGS sequence"/>
</dbReference>
<evidence type="ECO:0000256" key="2">
    <source>
        <dbReference type="ARBA" id="ARBA00022737"/>
    </source>
</evidence>
<dbReference type="RefSeq" id="XP_028878710.1">
    <property type="nucleotide sequence ID" value="XM_029029913.1"/>
</dbReference>
<dbReference type="GeneID" id="39989693"/>
<evidence type="ECO:0000256" key="3">
    <source>
        <dbReference type="ARBA" id="ARBA00022771"/>
    </source>
</evidence>
<dbReference type="GO" id="GO:0010468">
    <property type="term" value="P:regulation of gene expression"/>
    <property type="evidence" value="ECO:0007669"/>
    <property type="project" value="UniProtKB-ARBA"/>
</dbReference>
<evidence type="ECO:0000259" key="6">
    <source>
        <dbReference type="PROSITE" id="PS50103"/>
    </source>
</evidence>
<dbReference type="InterPro" id="IPR036855">
    <property type="entry name" value="Znf_CCCH_sf"/>
</dbReference>
<sequence>MTTTTTAATTPPAARVSVSSCSCEDYISIGHPCGSSANSNSEEMMMKPILAERYKTKFCRHFIETGVCPYESRCMFAHGEMELRTAEMNMRDGLFTEEAIRAFRQQQWRRTAGLRHSHSHYNYHRSSNNNNNNNNSYYYNDNDIISAYMNGYDYNTPMPLPLSSSDRDAYGYYSYPQMQAYEGSSSSSYYNNNDYNYYNYYYYYYYYYSDPSMYKEGEEVPYVYTHNPYAYDLLSPESRLYSKSPAMPLLPAPQQEQEEEKE</sequence>
<evidence type="ECO:0000256" key="4">
    <source>
        <dbReference type="ARBA" id="ARBA00022833"/>
    </source>
</evidence>
<keyword evidence="4 5" id="KW-0862">Zinc</keyword>
<dbReference type="SUPFAM" id="SSF90229">
    <property type="entry name" value="CCCH zinc finger"/>
    <property type="match status" value="1"/>
</dbReference>
<dbReference type="InterPro" id="IPR000571">
    <property type="entry name" value="Znf_CCCH"/>
</dbReference>
<feature type="non-terminal residue" evidence="7">
    <location>
        <position position="262"/>
    </location>
</feature>
<proteinExistence type="predicted"/>
<dbReference type="FunFam" id="4.10.1000.10:FF:000003">
    <property type="entry name" value="Zinc finger CCCH domain-containing protein"/>
    <property type="match status" value="1"/>
</dbReference>
<dbReference type="EMBL" id="NBCO01000042">
    <property type="protein sequence ID" value="ORC84644.1"/>
    <property type="molecule type" value="Genomic_DNA"/>
</dbReference>
<keyword evidence="3 5" id="KW-0863">Zinc-finger</keyword>
<dbReference type="GO" id="GO:0003729">
    <property type="term" value="F:mRNA binding"/>
    <property type="evidence" value="ECO:0007669"/>
    <property type="project" value="InterPro"/>
</dbReference>
<dbReference type="OrthoDB" id="410307at2759"/>
<dbReference type="PANTHER" id="PTHR12547">
    <property type="entry name" value="CCCH ZINC FINGER/TIS11-RELATED"/>
    <property type="match status" value="1"/>
</dbReference>
<keyword evidence="8" id="KW-1185">Reference proteome</keyword>
<accession>A0A1X0NIQ2</accession>
<evidence type="ECO:0000313" key="7">
    <source>
        <dbReference type="EMBL" id="ORC84644.1"/>
    </source>
</evidence>
<name>A0A1X0NIQ2_9TRYP</name>
<keyword evidence="1 5" id="KW-0479">Metal-binding</keyword>
<dbReference type="STRING" id="67003.A0A1X0NIQ2"/>
<reference evidence="7 8" key="1">
    <citation type="submission" date="2017-03" db="EMBL/GenBank/DDBJ databases">
        <title>An alternative strategy for trypanosome survival in the mammalian bloodstream revealed through genome and transcriptome analysis of the ubiquitous bovine parasite Trypanosoma (Megatrypanum) theileri.</title>
        <authorList>
            <person name="Kelly S."/>
            <person name="Ivens A."/>
            <person name="Mott A."/>
            <person name="O'Neill E."/>
            <person name="Emms D."/>
            <person name="Macleod O."/>
            <person name="Voorheis P."/>
            <person name="Matthews J."/>
            <person name="Matthews K."/>
            <person name="Carrington M."/>
        </authorList>
    </citation>
    <scope>NUCLEOTIDE SEQUENCE [LARGE SCALE GENOMIC DNA]</scope>
    <source>
        <strain evidence="7">Edinburgh</strain>
    </source>
</reference>
<evidence type="ECO:0000313" key="8">
    <source>
        <dbReference type="Proteomes" id="UP000192257"/>
    </source>
</evidence>
<feature type="zinc finger region" description="C3H1-type" evidence="5">
    <location>
        <begin position="53"/>
        <end position="81"/>
    </location>
</feature>
<comment type="caution">
    <text evidence="7">The sequence shown here is derived from an EMBL/GenBank/DDBJ whole genome shotgun (WGS) entry which is preliminary data.</text>
</comment>
<dbReference type="GO" id="GO:0051252">
    <property type="term" value="P:regulation of RNA metabolic process"/>
    <property type="evidence" value="ECO:0007669"/>
    <property type="project" value="UniProtKB-ARBA"/>
</dbReference>
<dbReference type="PROSITE" id="PS50103">
    <property type="entry name" value="ZF_C3H1"/>
    <property type="match status" value="1"/>
</dbReference>
<evidence type="ECO:0000256" key="5">
    <source>
        <dbReference type="PROSITE-ProRule" id="PRU00723"/>
    </source>
</evidence>
<organism evidence="7 8">
    <name type="scientific">Trypanosoma theileri</name>
    <dbReference type="NCBI Taxonomy" id="67003"/>
    <lineage>
        <taxon>Eukaryota</taxon>
        <taxon>Discoba</taxon>
        <taxon>Euglenozoa</taxon>
        <taxon>Kinetoplastea</taxon>
        <taxon>Metakinetoplastina</taxon>
        <taxon>Trypanosomatida</taxon>
        <taxon>Trypanosomatidae</taxon>
        <taxon>Trypanosoma</taxon>
    </lineage>
</organism>
<dbReference type="PANTHER" id="PTHR12547:SF182">
    <property type="entry name" value="RNA-BINDING PROTEIN ZC3H11"/>
    <property type="match status" value="1"/>
</dbReference>
<dbReference type="AlphaFoldDB" id="A0A1X0NIQ2"/>
<gene>
    <name evidence="7" type="ORF">TM35_000421020</name>
</gene>
<dbReference type="Pfam" id="PF00642">
    <property type="entry name" value="zf-CCCH"/>
    <property type="match status" value="1"/>
</dbReference>